<dbReference type="HOGENOM" id="CLU_2398506_0_0_7"/>
<dbReference type="STRING" id="709032.Sulku_1676"/>
<protein>
    <submittedName>
        <fullName evidence="2">Plasmid stabilization system</fullName>
    </submittedName>
</protein>
<reference evidence="2 3" key="1">
    <citation type="journal article" date="2012" name="Stand. Genomic Sci.">
        <title>Complete genome sequence of the sulfur compounds oxidizing chemolithoautotroph Sulfuricurvum kujiense type strain (YK-1(T)).</title>
        <authorList>
            <person name="Han C."/>
            <person name="Kotsyurbenko O."/>
            <person name="Chertkov O."/>
            <person name="Held B."/>
            <person name="Lapidus A."/>
            <person name="Nolan M."/>
            <person name="Lucas S."/>
            <person name="Hammon N."/>
            <person name="Deshpande S."/>
            <person name="Cheng J.F."/>
            <person name="Tapia R."/>
            <person name="Goodwin L.A."/>
            <person name="Pitluck S."/>
            <person name="Liolios K."/>
            <person name="Pagani I."/>
            <person name="Ivanova N."/>
            <person name="Mavromatis K."/>
            <person name="Mikhailova N."/>
            <person name="Pati A."/>
            <person name="Chen A."/>
            <person name="Palaniappan K."/>
            <person name="Land M."/>
            <person name="Hauser L."/>
            <person name="Chang Y.J."/>
            <person name="Jeffries C.D."/>
            <person name="Brambilla E.M."/>
            <person name="Rohde M."/>
            <person name="Spring S."/>
            <person name="Sikorski J."/>
            <person name="Goker M."/>
            <person name="Woyke T."/>
            <person name="Bristow J."/>
            <person name="Eisen J.A."/>
            <person name="Markowitz V."/>
            <person name="Hugenholtz P."/>
            <person name="Kyrpides N.C."/>
            <person name="Klenk H.P."/>
            <person name="Detter J.C."/>
        </authorList>
    </citation>
    <scope>NUCLEOTIDE SEQUENCE [LARGE SCALE GENOMIC DNA]</scope>
    <source>
        <strain evidence="3">ATCC BAA-921 / DSM 16994 / JCM 11577 / YK-1</strain>
    </source>
</reference>
<dbReference type="AlphaFoldDB" id="E4U0M0"/>
<keyword evidence="1" id="KW-1277">Toxin-antitoxin system</keyword>
<organism evidence="2 3">
    <name type="scientific">Sulfuricurvum kujiense (strain ATCC BAA-921 / DSM 16994 / JCM 11577 / YK-1)</name>
    <dbReference type="NCBI Taxonomy" id="709032"/>
    <lineage>
        <taxon>Bacteria</taxon>
        <taxon>Pseudomonadati</taxon>
        <taxon>Campylobacterota</taxon>
        <taxon>Epsilonproteobacteria</taxon>
        <taxon>Campylobacterales</taxon>
        <taxon>Sulfurimonadaceae</taxon>
        <taxon>Sulfuricurvum</taxon>
    </lineage>
</organism>
<dbReference type="KEGG" id="sku:Sulku_1676"/>
<dbReference type="InterPro" id="IPR007712">
    <property type="entry name" value="RelE/ParE_toxin"/>
</dbReference>
<dbReference type="EMBL" id="CP002355">
    <property type="protein sequence ID" value="ADR34337.1"/>
    <property type="molecule type" value="Genomic_DNA"/>
</dbReference>
<evidence type="ECO:0000313" key="3">
    <source>
        <dbReference type="Proteomes" id="UP000008721"/>
    </source>
</evidence>
<name>E4U0M0_SULKY</name>
<dbReference type="eggNOG" id="ENOG5031AQN">
    <property type="taxonomic scope" value="Bacteria"/>
</dbReference>
<sequence length="93" mass="10992">MPIELEKQYLKDRQRAIKSIGEAIIEKTEKLFESDPSHPSLHNKPIICSKDKFKHSVRVGGSGYRIIYTVRDNILYFQRLIDHDIYDRLTRDC</sequence>
<accession>E4U0M0</accession>
<gene>
    <name evidence="2" type="ordered locus">Sulku_1676</name>
</gene>
<dbReference type="Gene3D" id="3.30.2310.20">
    <property type="entry name" value="RelE-like"/>
    <property type="match status" value="1"/>
</dbReference>
<dbReference type="Pfam" id="PF05016">
    <property type="entry name" value="ParE_toxin"/>
    <property type="match status" value="1"/>
</dbReference>
<keyword evidence="3" id="KW-1185">Reference proteome</keyword>
<evidence type="ECO:0000313" key="2">
    <source>
        <dbReference type="EMBL" id="ADR34337.1"/>
    </source>
</evidence>
<dbReference type="OrthoDB" id="129742at2"/>
<dbReference type="InterPro" id="IPR035093">
    <property type="entry name" value="RelE/ParE_toxin_dom_sf"/>
</dbReference>
<evidence type="ECO:0000256" key="1">
    <source>
        <dbReference type="ARBA" id="ARBA00022649"/>
    </source>
</evidence>
<dbReference type="RefSeq" id="WP_013460534.1">
    <property type="nucleotide sequence ID" value="NC_014762.1"/>
</dbReference>
<proteinExistence type="predicted"/>
<dbReference type="SUPFAM" id="SSF143011">
    <property type="entry name" value="RelE-like"/>
    <property type="match status" value="1"/>
</dbReference>
<dbReference type="Proteomes" id="UP000008721">
    <property type="component" value="Chromosome"/>
</dbReference>